<dbReference type="Proteomes" id="UP001462640">
    <property type="component" value="Unassembled WGS sequence"/>
</dbReference>
<name>A0ABV0GLE7_9BURK</name>
<dbReference type="InterPro" id="IPR000873">
    <property type="entry name" value="AMP-dep_synth/lig_dom"/>
</dbReference>
<dbReference type="SUPFAM" id="SSF53474">
    <property type="entry name" value="alpha/beta-Hydrolases"/>
    <property type="match status" value="1"/>
</dbReference>
<dbReference type="InterPro" id="IPR020845">
    <property type="entry name" value="AMP-binding_CS"/>
</dbReference>
<dbReference type="RefSeq" id="WP_347613618.1">
    <property type="nucleotide sequence ID" value="NZ_JBDPZC010000022.1"/>
</dbReference>
<dbReference type="InterPro" id="IPR023213">
    <property type="entry name" value="CAT-like_dom_sf"/>
</dbReference>
<dbReference type="InterPro" id="IPR025110">
    <property type="entry name" value="AMP-bd_C"/>
</dbReference>
<evidence type="ECO:0000313" key="7">
    <source>
        <dbReference type="Proteomes" id="UP001462640"/>
    </source>
</evidence>
<dbReference type="Gene3D" id="3.40.50.1820">
    <property type="entry name" value="alpha/beta hydrolase"/>
    <property type="match status" value="1"/>
</dbReference>
<dbReference type="NCBIfam" id="NF003417">
    <property type="entry name" value="PRK04813.1"/>
    <property type="match status" value="2"/>
</dbReference>
<evidence type="ECO:0000256" key="4">
    <source>
        <dbReference type="SAM" id="MobiDB-lite"/>
    </source>
</evidence>
<dbReference type="PROSITE" id="PS50075">
    <property type="entry name" value="CARRIER"/>
    <property type="match status" value="2"/>
</dbReference>
<dbReference type="NCBIfam" id="TIGR01733">
    <property type="entry name" value="AA-adenyl-dom"/>
    <property type="match status" value="2"/>
</dbReference>
<dbReference type="InterPro" id="IPR001031">
    <property type="entry name" value="Thioesterase"/>
</dbReference>
<gene>
    <name evidence="6" type="ORF">ABDJ40_24185</name>
</gene>
<sequence>VAQQLQQRFDPRHYRLDVRRAPLLEAHAAQDPEQGRWVLLVLAHHLAIDHTTLELLVEEAQLIEQGRLEALLAPAPFRNFVAQARLGVSQAEHEAFFRRMLGGIDEPTTPFGLGRAGASDFDLAEHREVLATPLSARLREQARRHGVSAASLVHLAWALVLARSTGRREVVFGTVLFGRMHSGDQASRTLGMFINTLPVRIDIDELETGLRLAEVHSMLAELLRHEHAPLALAQRCSAVDAQSPLFTSLLNYRHSPLPQPTPTEDGQGAADEGMDLLGASERTNYPLTLAVDDLGQDFLLTAQCREGLAPQRVCAHMVEALSVLAQALETGPELPVACLDPLPAAEREQVLRVFNATDRVYEEGERCLHHGFEAQVKRTPDAPALSMDGEVLSYAQLNARANRLAHHLSAAGLAPDDRVGVCAQRSIDLVVALYAVLKAGAAYVPFDPTHPPERLRHMLEDATPVAMLMDDAGEEALSQAGATAIPALCLHLQRDAVQWAQASAEDPLPTAPGSDHLAYVIFTSGSTGRPKGAMNTHRAVVNRLLWMQQAYALDATDVVLQKTPFSFDVSVWEFFWPLMVGARLELARPEGHKDPLYLAELIDDAGVTTLHFVPSMLQVFLDHAEPGQGRRLRHVVCSGEALPAGLARRALSHWPSAGLHNLYGPTEAAVDVSAWSCRADDARAFVPIGRPIANTRLYILDAALRPQPLGVAGEVHIGGVQVGRGYLNRPELTEDRFIADPFEDRPGARMYKTGDLGRWLEDGSIEYLGRNDFQVKIRGLRIELGEIEACLAELAPEVVVLAREDEPGQQRLVAYYTGEAEAGQLQAHAASTLPAYMVPSAYVRLPALPLNANGKLDRKALPAPDGDALLRAAYEAPQGETEIALAAIWAELLQLDRVSRHDNFFELGGHSLMAVTLIERMRREGLHAEVRALLTAASLADLARLVGRESSQVQVPPNLIPDGATAITPEMLSLVALDQAAIDRVLADVEGGAANVQDIYPLAPLQEGILFHHLMHQQGDPYLLPTVLGFPDRQRLDQFLAALQQVIARHDILRTGIAWQGLEQAVQVVRRQAPLNLAIETLDAGAGPGEQQLRARFDPRLHRIDVARAPLLRAHAAEDPASGRWLLMLLAHHLVIDHTTVELLTREAFLIEQGRADELQAPVPFRNFVAQARLGSSRQAHEEFFTRMLGDIDEPTAPFDVLDVQGDGSQIDEHRRLLPNALATAVRQQARRLGVGTASVMHLAWALVLARVTGRRDVVFGTVLFGRMQGGEQADRALGLFINTLPLRVSVDDGALVHSLRKVHRDLARLLHHEHASLALAQRCSRVGTLAPLFTSLLNYRHAPAERSSEADGFDWDIEDFGGEERSNYPLGVSVDDLGEALAVTVQALSPIDAGRVAALLEHSLLALTQALELSPSMAVQSLDILPEQERAWLLAQGGVGRAVQDVPALCLHERFERQAQARPRSEAVVHGELRLSYGELNARANQLARHLRALGAGPDRFVGVCAGRSPELVLAQLAIWKTGAAYLPLDPAYPADRLRYMLEDSRPMVLLCQGEAALQALDAAGWQQPVIDLQADAAGWSAESEANLSREETGLQMHHLAYLIYTSGSTGQPKGVMNEHLGLSNLVDAQAEAFGVRSDSRLLQFASPSFDASISELALALASGATLCLADPEEMMPGRALLGTLQRLAVSHVTLPPSALAACEEAGMPFAAHTLIVAGEAIAPKAAQAWAARLRLINAYGPTETTVCATTHHCLPQASMVSAVPIGRPIANVSVYLLDVQGRLVPAGATGELHIGGVGVARGYLHREDLTAERFLDDPFCPGGRMYRSGDLGRWLPDGTIEFLGRNDQQVKVRGFRVELGEVEARLAGHGAVREVCVTARADSMGALRLLAYYTAHGSPAEAEAEIAALRQHAAAALPHYMVPSAFVRLEAFPLTPNGKIDRRALPAPGAESASPLRPPQGAMEQALARIWADLLELDQVGRDSHFFELGGHSLLAVQLMARIRGELDVELPLAELYLHPTLEALARHMENRQPMVAALTAVRAQGSQRPLFVMHALDCTGDYAVELARRLDPDLPVYALPAPGLREGEQPLRTIEDMARHYIRALRSVQAQGPYRLAAWSAGGQVAYEVARQLMAQGEAVSFLGLIDTLYRAHAIVDAQRQWLGAGQHPLERREWAFLLVMLQHDLGMPAREVKRLAKLDSMDAVLAKLVEDEGLPPSTDLAGFRRRLCTQNAFVEAIEAYQAQALDLRVHLFAASESLQVQALGWDQLLGSRLSIVRFKASHQSIMKTPVIDELSAALQAALHSDVQSRETVTASS</sequence>
<dbReference type="InterPro" id="IPR045851">
    <property type="entry name" value="AMP-bd_C_sf"/>
</dbReference>
<dbReference type="Gene3D" id="2.30.38.10">
    <property type="entry name" value="Luciferase, Domain 3"/>
    <property type="match status" value="2"/>
</dbReference>
<dbReference type="Gene3D" id="3.30.300.30">
    <property type="match status" value="2"/>
</dbReference>
<dbReference type="CDD" id="cd05930">
    <property type="entry name" value="A_NRPS"/>
    <property type="match status" value="1"/>
</dbReference>
<dbReference type="SMART" id="SM00823">
    <property type="entry name" value="PKS_PP"/>
    <property type="match status" value="2"/>
</dbReference>
<dbReference type="InterPro" id="IPR006162">
    <property type="entry name" value="Ppantetheine_attach_site"/>
</dbReference>
<protein>
    <submittedName>
        <fullName evidence="6">Amino acid adenylation domain-containing protein</fullName>
    </submittedName>
</protein>
<dbReference type="PROSITE" id="PS00012">
    <property type="entry name" value="PHOSPHOPANTETHEINE"/>
    <property type="match status" value="1"/>
</dbReference>
<dbReference type="EMBL" id="JBDPZC010000022">
    <property type="protein sequence ID" value="MEO3715885.1"/>
    <property type="molecule type" value="Genomic_DNA"/>
</dbReference>
<evidence type="ECO:0000256" key="3">
    <source>
        <dbReference type="ARBA" id="ARBA00022553"/>
    </source>
</evidence>
<dbReference type="Pfam" id="PF00501">
    <property type="entry name" value="AMP-binding"/>
    <property type="match status" value="2"/>
</dbReference>
<keyword evidence="7" id="KW-1185">Reference proteome</keyword>
<dbReference type="InterPro" id="IPR010071">
    <property type="entry name" value="AA_adenyl_dom"/>
</dbReference>
<dbReference type="Gene3D" id="3.40.50.980">
    <property type="match status" value="4"/>
</dbReference>
<accession>A0ABV0GLE7</accession>
<proteinExistence type="predicted"/>
<comment type="caution">
    <text evidence="6">The sequence shown here is derived from an EMBL/GenBank/DDBJ whole genome shotgun (WGS) entry which is preliminary data.</text>
</comment>
<dbReference type="Pfam" id="PF00975">
    <property type="entry name" value="Thioesterase"/>
    <property type="match status" value="1"/>
</dbReference>
<evidence type="ECO:0000256" key="1">
    <source>
        <dbReference type="ARBA" id="ARBA00001957"/>
    </source>
</evidence>
<dbReference type="CDD" id="cd17646">
    <property type="entry name" value="A_NRPS_AB3403-like"/>
    <property type="match status" value="1"/>
</dbReference>
<feature type="domain" description="Carrier" evidence="5">
    <location>
        <begin position="876"/>
        <end position="950"/>
    </location>
</feature>
<dbReference type="InterPro" id="IPR020806">
    <property type="entry name" value="PKS_PP-bd"/>
</dbReference>
<dbReference type="Pfam" id="PF00668">
    <property type="entry name" value="Condensation"/>
    <property type="match status" value="2"/>
</dbReference>
<feature type="domain" description="Carrier" evidence="5">
    <location>
        <begin position="1960"/>
        <end position="2035"/>
    </location>
</feature>
<dbReference type="Pfam" id="PF13193">
    <property type="entry name" value="AMP-binding_C"/>
    <property type="match status" value="2"/>
</dbReference>
<dbReference type="InterPro" id="IPR036736">
    <property type="entry name" value="ACP-like_sf"/>
</dbReference>
<dbReference type="Gene3D" id="3.30.559.30">
    <property type="entry name" value="Nonribosomal peptide synthetase, condensation domain"/>
    <property type="match status" value="2"/>
</dbReference>
<dbReference type="Pfam" id="PF00550">
    <property type="entry name" value="PP-binding"/>
    <property type="match status" value="2"/>
</dbReference>
<feature type="region of interest" description="Disordered" evidence="4">
    <location>
        <begin position="1942"/>
        <end position="1961"/>
    </location>
</feature>
<dbReference type="PROSITE" id="PS00455">
    <property type="entry name" value="AMP_BINDING"/>
    <property type="match status" value="2"/>
</dbReference>
<evidence type="ECO:0000259" key="5">
    <source>
        <dbReference type="PROSITE" id="PS50075"/>
    </source>
</evidence>
<dbReference type="SUPFAM" id="SSF47336">
    <property type="entry name" value="ACP-like"/>
    <property type="match status" value="2"/>
</dbReference>
<evidence type="ECO:0000256" key="2">
    <source>
        <dbReference type="ARBA" id="ARBA00022450"/>
    </source>
</evidence>
<feature type="non-terminal residue" evidence="6">
    <location>
        <position position="1"/>
    </location>
</feature>
<dbReference type="SUPFAM" id="SSF52777">
    <property type="entry name" value="CoA-dependent acyltransferases"/>
    <property type="match status" value="4"/>
</dbReference>
<keyword evidence="3" id="KW-0597">Phosphoprotein</keyword>
<dbReference type="SUPFAM" id="SSF56801">
    <property type="entry name" value="Acetyl-CoA synthetase-like"/>
    <property type="match status" value="2"/>
</dbReference>
<dbReference type="InterPro" id="IPR009081">
    <property type="entry name" value="PP-bd_ACP"/>
</dbReference>
<dbReference type="Gene3D" id="3.30.559.10">
    <property type="entry name" value="Chloramphenicol acetyltransferase-like domain"/>
    <property type="match status" value="2"/>
</dbReference>
<dbReference type="InterPro" id="IPR020802">
    <property type="entry name" value="TesA-like"/>
</dbReference>
<dbReference type="InterPro" id="IPR029058">
    <property type="entry name" value="AB_hydrolase_fold"/>
</dbReference>
<organism evidence="6 7">
    <name type="scientific">Roseateles flavus</name>
    <dbReference type="NCBI Taxonomy" id="3149041"/>
    <lineage>
        <taxon>Bacteria</taxon>
        <taxon>Pseudomonadati</taxon>
        <taxon>Pseudomonadota</taxon>
        <taxon>Betaproteobacteria</taxon>
        <taxon>Burkholderiales</taxon>
        <taxon>Sphaerotilaceae</taxon>
        <taxon>Roseateles</taxon>
    </lineage>
</organism>
<dbReference type="CDD" id="cd19544">
    <property type="entry name" value="E-C_NRPS"/>
    <property type="match status" value="2"/>
</dbReference>
<dbReference type="SMART" id="SM00824">
    <property type="entry name" value="PKS_TE"/>
    <property type="match status" value="1"/>
</dbReference>
<comment type="cofactor">
    <cofactor evidence="1">
        <name>pantetheine 4'-phosphate</name>
        <dbReference type="ChEBI" id="CHEBI:47942"/>
    </cofactor>
</comment>
<dbReference type="InterPro" id="IPR001242">
    <property type="entry name" value="Condensation_dom"/>
</dbReference>
<reference evidence="6 7" key="1">
    <citation type="submission" date="2024-05" db="EMBL/GenBank/DDBJ databases">
        <title>Roseateles sp. 2.12 16S ribosomal RNA gene Genome sequencing and assembly.</title>
        <authorList>
            <person name="Woo H."/>
        </authorList>
    </citation>
    <scope>NUCLEOTIDE SEQUENCE [LARGE SCALE GENOMIC DNA]</scope>
    <source>
        <strain evidence="6 7">2.12</strain>
    </source>
</reference>
<keyword evidence="2" id="KW-0596">Phosphopantetheine</keyword>
<dbReference type="Gene3D" id="1.10.1200.10">
    <property type="entry name" value="ACP-like"/>
    <property type="match status" value="2"/>
</dbReference>
<evidence type="ECO:0000313" key="6">
    <source>
        <dbReference type="EMBL" id="MEO3715885.1"/>
    </source>
</evidence>
<dbReference type="PANTHER" id="PTHR45527:SF1">
    <property type="entry name" value="FATTY ACID SYNTHASE"/>
    <property type="match status" value="1"/>
</dbReference>
<dbReference type="PANTHER" id="PTHR45527">
    <property type="entry name" value="NONRIBOSOMAL PEPTIDE SYNTHETASE"/>
    <property type="match status" value="1"/>
</dbReference>